<accession>A0A1Q5UIB0</accession>
<sequence>MDRPPAEELSPGPQPENDVIDEVEVLSDEHLNGTVMRSPGNAPETLAHGPRTNGNSAPIDKVPPKYGIEEGDNGDITDPPVDSLLDCHPCYFHVRMYGEADYFMIDDLKSKAEVHFCASFMSSPERESFAETIEELYSTRANYHELRQVAIEMIVGNLPNLRNGHTSIITSELMKSIPDFTYDLFQATLDKYVREPSEIERNDSQVKFDYWSPSNKY</sequence>
<evidence type="ECO:0000313" key="2">
    <source>
        <dbReference type="EMBL" id="OKP12193.1"/>
    </source>
</evidence>
<reference evidence="2 3" key="1">
    <citation type="submission" date="2016-10" db="EMBL/GenBank/DDBJ databases">
        <title>Genome sequence of the ascomycete fungus Penicillium subrubescens.</title>
        <authorList>
            <person name="De Vries R.P."/>
            <person name="Peng M."/>
            <person name="Dilokpimol A."/>
            <person name="Hilden K."/>
            <person name="Makela M.R."/>
            <person name="Grigoriev I."/>
            <person name="Riley R."/>
            <person name="Granchi Z."/>
        </authorList>
    </citation>
    <scope>NUCLEOTIDE SEQUENCE [LARGE SCALE GENOMIC DNA]</scope>
    <source>
        <strain evidence="2 3">CBS 132785</strain>
    </source>
</reference>
<dbReference type="Proteomes" id="UP000186955">
    <property type="component" value="Unassembled WGS sequence"/>
</dbReference>
<proteinExistence type="predicted"/>
<gene>
    <name evidence="2" type="ORF">PENSUB_2267</name>
</gene>
<name>A0A1Q5UIB0_9EURO</name>
<evidence type="ECO:0000256" key="1">
    <source>
        <dbReference type="SAM" id="MobiDB-lite"/>
    </source>
</evidence>
<comment type="caution">
    <text evidence="2">The sequence shown here is derived from an EMBL/GenBank/DDBJ whole genome shotgun (WGS) entry which is preliminary data.</text>
</comment>
<organism evidence="2 3">
    <name type="scientific">Penicillium subrubescens</name>
    <dbReference type="NCBI Taxonomy" id="1316194"/>
    <lineage>
        <taxon>Eukaryota</taxon>
        <taxon>Fungi</taxon>
        <taxon>Dikarya</taxon>
        <taxon>Ascomycota</taxon>
        <taxon>Pezizomycotina</taxon>
        <taxon>Eurotiomycetes</taxon>
        <taxon>Eurotiomycetidae</taxon>
        <taxon>Eurotiales</taxon>
        <taxon>Aspergillaceae</taxon>
        <taxon>Penicillium</taxon>
    </lineage>
</organism>
<evidence type="ECO:0000313" key="3">
    <source>
        <dbReference type="Proteomes" id="UP000186955"/>
    </source>
</evidence>
<protein>
    <submittedName>
        <fullName evidence="2">Uncharacterized protein</fullName>
    </submittedName>
</protein>
<dbReference type="AlphaFoldDB" id="A0A1Q5UIB0"/>
<keyword evidence="3" id="KW-1185">Reference proteome</keyword>
<feature type="region of interest" description="Disordered" evidence="1">
    <location>
        <begin position="27"/>
        <end position="60"/>
    </location>
</feature>
<dbReference type="STRING" id="1316194.A0A1Q5UIB0"/>
<dbReference type="EMBL" id="MNBE01000240">
    <property type="protein sequence ID" value="OKP12193.1"/>
    <property type="molecule type" value="Genomic_DNA"/>
</dbReference>